<evidence type="ECO:0000313" key="1">
    <source>
        <dbReference type="EMBL" id="CCG99724.1"/>
    </source>
</evidence>
<dbReference type="HOGENOM" id="CLU_1616547_0_0_10"/>
<gene>
    <name evidence="1" type="ORF">FAES_1714</name>
</gene>
<protein>
    <submittedName>
        <fullName evidence="1">Uncharacterized protein</fullName>
    </submittedName>
</protein>
<dbReference type="PATRIC" id="fig|1166018.3.peg.3450"/>
<dbReference type="AlphaFoldDB" id="I0K6H1"/>
<accession>I0K6H1</accession>
<reference evidence="1 2" key="1">
    <citation type="journal article" date="2012" name="J. Bacteriol.">
        <title>Genome Sequence of Fibrella aestuarina BUZ 2T, a Filamentous Marine Bacterium.</title>
        <authorList>
            <person name="Filippini M."/>
            <person name="Qi W."/>
            <person name="Blom J."/>
            <person name="Goesmann A."/>
            <person name="Smits T.H."/>
            <person name="Bagheri H.C."/>
        </authorList>
    </citation>
    <scope>NUCLEOTIDE SEQUENCE [LARGE SCALE GENOMIC DNA]</scope>
    <source>
        <strain evidence="2">BUZ 2T</strain>
    </source>
</reference>
<keyword evidence="2" id="KW-1185">Reference proteome</keyword>
<dbReference type="KEGG" id="fae:FAES_1714"/>
<name>I0K6H1_9BACT</name>
<dbReference type="EMBL" id="HE796683">
    <property type="protein sequence ID" value="CCG99724.1"/>
    <property type="molecule type" value="Genomic_DNA"/>
</dbReference>
<sequence>MSVGYLERCDVVIGYYEADQMVGGFAFSTLERQALRVFTELAPDQVGDLLRGHRLTAADLLEIAGFYIDGERAMIWDRLRMNLMLMRKAQELATRLQKTHVVAGAFETGLQIEQRKILTLMLYRNTTNLKKGRVVEIYAGHRNRLVPVGIWVIGQKLLKWLSHK</sequence>
<proteinExistence type="predicted"/>
<evidence type="ECO:0000313" key="2">
    <source>
        <dbReference type="Proteomes" id="UP000011058"/>
    </source>
</evidence>
<organism evidence="1 2">
    <name type="scientific">Fibrella aestuarina BUZ 2</name>
    <dbReference type="NCBI Taxonomy" id="1166018"/>
    <lineage>
        <taxon>Bacteria</taxon>
        <taxon>Pseudomonadati</taxon>
        <taxon>Bacteroidota</taxon>
        <taxon>Cytophagia</taxon>
        <taxon>Cytophagales</taxon>
        <taxon>Spirosomataceae</taxon>
        <taxon>Fibrella</taxon>
    </lineage>
</organism>
<dbReference type="Proteomes" id="UP000011058">
    <property type="component" value="Chromosome"/>
</dbReference>